<evidence type="ECO:0000259" key="8">
    <source>
        <dbReference type="PROSITE" id="PS51843"/>
    </source>
</evidence>
<dbReference type="InterPro" id="IPR000536">
    <property type="entry name" value="Nucl_hrmn_rcpt_lig-bd"/>
</dbReference>
<organism evidence="9 10">
    <name type="scientific">Aplysia californica</name>
    <name type="common">California sea hare</name>
    <dbReference type="NCBI Taxonomy" id="6500"/>
    <lineage>
        <taxon>Eukaryota</taxon>
        <taxon>Metazoa</taxon>
        <taxon>Spiralia</taxon>
        <taxon>Lophotrochozoa</taxon>
        <taxon>Mollusca</taxon>
        <taxon>Gastropoda</taxon>
        <taxon>Heterobranchia</taxon>
        <taxon>Euthyneura</taxon>
        <taxon>Tectipleura</taxon>
        <taxon>Aplysiida</taxon>
        <taxon>Aplysioidea</taxon>
        <taxon>Aplysiidae</taxon>
        <taxon>Aplysia</taxon>
    </lineage>
</organism>
<name>A0ABM0KA43_APLCA</name>
<evidence type="ECO:0000256" key="6">
    <source>
        <dbReference type="ARBA" id="ARBA00023163"/>
    </source>
</evidence>
<dbReference type="Pfam" id="PF00104">
    <property type="entry name" value="Hormone_recep"/>
    <property type="match status" value="1"/>
</dbReference>
<evidence type="ECO:0000256" key="1">
    <source>
        <dbReference type="ARBA" id="ARBA00022723"/>
    </source>
</evidence>
<dbReference type="PRINTS" id="PR00398">
    <property type="entry name" value="STRDHORMONER"/>
</dbReference>
<protein>
    <submittedName>
        <fullName evidence="10">Nuclear receptor subfamily 1 group D member 2-like</fullName>
    </submittedName>
</protein>
<dbReference type="InterPro" id="IPR035500">
    <property type="entry name" value="NHR-like_dom_sf"/>
</dbReference>
<keyword evidence="6" id="KW-0804">Transcription</keyword>
<proteinExistence type="predicted"/>
<keyword evidence="9" id="KW-1185">Reference proteome</keyword>
<dbReference type="Proteomes" id="UP000694888">
    <property type="component" value="Unplaced"/>
</dbReference>
<feature type="domain" description="NR LBD" evidence="8">
    <location>
        <begin position="1"/>
        <end position="223"/>
    </location>
</feature>
<dbReference type="InterPro" id="IPR050234">
    <property type="entry name" value="Nuclear_hormone_rcpt_NR1"/>
</dbReference>
<dbReference type="PANTHER" id="PTHR24082:SF506">
    <property type="entry name" value="NR LBD DOMAIN-CONTAINING PROTEIN"/>
    <property type="match status" value="1"/>
</dbReference>
<evidence type="ECO:0000313" key="10">
    <source>
        <dbReference type="RefSeq" id="XP_005112592.2"/>
    </source>
</evidence>
<dbReference type="RefSeq" id="XP_005112592.2">
    <property type="nucleotide sequence ID" value="XM_005112535.2"/>
</dbReference>
<reference evidence="10" key="1">
    <citation type="submission" date="2025-08" db="UniProtKB">
        <authorList>
            <consortium name="RefSeq"/>
        </authorList>
    </citation>
    <scope>IDENTIFICATION</scope>
</reference>
<evidence type="ECO:0000313" key="9">
    <source>
        <dbReference type="Proteomes" id="UP000694888"/>
    </source>
</evidence>
<dbReference type="PROSITE" id="PS51843">
    <property type="entry name" value="NR_LBD"/>
    <property type="match status" value="1"/>
</dbReference>
<dbReference type="Gene3D" id="1.10.565.10">
    <property type="entry name" value="Retinoid X Receptor"/>
    <property type="match status" value="1"/>
</dbReference>
<evidence type="ECO:0000256" key="5">
    <source>
        <dbReference type="ARBA" id="ARBA00023125"/>
    </source>
</evidence>
<evidence type="ECO:0000256" key="3">
    <source>
        <dbReference type="ARBA" id="ARBA00022833"/>
    </source>
</evidence>
<evidence type="ECO:0000256" key="4">
    <source>
        <dbReference type="ARBA" id="ARBA00023015"/>
    </source>
</evidence>
<dbReference type="PANTHER" id="PTHR24082">
    <property type="entry name" value="NUCLEAR HORMONE RECEPTOR"/>
    <property type="match status" value="1"/>
</dbReference>
<evidence type="ECO:0000256" key="2">
    <source>
        <dbReference type="ARBA" id="ARBA00022771"/>
    </source>
</evidence>
<keyword evidence="4" id="KW-0805">Transcription regulation</keyword>
<dbReference type="InterPro" id="IPR001723">
    <property type="entry name" value="Nuclear_hrmn_rcpt"/>
</dbReference>
<keyword evidence="5" id="KW-0238">DNA-binding</keyword>
<sequence length="242" mass="27757">MSPETRKRSMIPYVDSNGQPESVISERVTLTVQDAQMTEKWLRNYINFAKNVPGFKDLALSDQASLVRGTWFEFWFLGAYKGYSSELHVVTYPNGRCFHEEEIIKVFGQEYTDFSFYLSDRMSDLEVTPEEMVLIKTVCLTFPDRSNLENKEAVEKMHWLLVNCLLHTLEKNRPGDSTIFPIIVGKLVELRSLTDKAMRAHRGAVFQDVLKENPLLCEMVDTKTQYVEVSGHSKLRSGSTGL</sequence>
<dbReference type="GeneID" id="101860710"/>
<keyword evidence="3" id="KW-0862">Zinc</keyword>
<gene>
    <name evidence="10" type="primary">LOC101860710</name>
</gene>
<dbReference type="SMART" id="SM00430">
    <property type="entry name" value="HOLI"/>
    <property type="match status" value="1"/>
</dbReference>
<keyword evidence="1" id="KW-0479">Metal-binding</keyword>
<evidence type="ECO:0000256" key="7">
    <source>
        <dbReference type="ARBA" id="ARBA00023170"/>
    </source>
</evidence>
<dbReference type="SUPFAM" id="SSF48508">
    <property type="entry name" value="Nuclear receptor ligand-binding domain"/>
    <property type="match status" value="1"/>
</dbReference>
<keyword evidence="2" id="KW-0863">Zinc-finger</keyword>
<accession>A0ABM0KA43</accession>
<keyword evidence="7" id="KW-0675">Receptor</keyword>